<accession>A0ABT4ES83</accession>
<name>A0ABT4ES83_9BACI</name>
<dbReference type="Proteomes" id="UP001527052">
    <property type="component" value="Unassembled WGS sequence"/>
</dbReference>
<evidence type="ECO:0000313" key="1">
    <source>
        <dbReference type="EMBL" id="MCY9548529.1"/>
    </source>
</evidence>
<keyword evidence="2" id="KW-1185">Reference proteome</keyword>
<comment type="caution">
    <text evidence="1">The sequence shown here is derived from an EMBL/GenBank/DDBJ whole genome shotgun (WGS) entry which is preliminary data.</text>
</comment>
<dbReference type="EMBL" id="JAMDLZ010000032">
    <property type="protein sequence ID" value="MCY9548529.1"/>
    <property type="molecule type" value="Genomic_DNA"/>
</dbReference>
<evidence type="ECO:0000313" key="2">
    <source>
        <dbReference type="Proteomes" id="UP001527052"/>
    </source>
</evidence>
<dbReference type="RefSeq" id="WP_268638522.1">
    <property type="nucleotide sequence ID" value="NZ_JAMDLZ010000032.1"/>
</dbReference>
<reference evidence="1 2" key="1">
    <citation type="submission" date="2022-05" db="EMBL/GenBank/DDBJ databases">
        <title>Genome Sequencing of Bee-Associated Microbes.</title>
        <authorList>
            <person name="Dunlap C."/>
        </authorList>
    </citation>
    <scope>NUCLEOTIDE SEQUENCE [LARGE SCALE GENOMIC DNA]</scope>
    <source>
        <strain evidence="1 2">NRRL BD-083</strain>
    </source>
</reference>
<organism evidence="1 2">
    <name type="scientific">Lysinibacillus xylanilyticus</name>
    <dbReference type="NCBI Taxonomy" id="582475"/>
    <lineage>
        <taxon>Bacteria</taxon>
        <taxon>Bacillati</taxon>
        <taxon>Bacillota</taxon>
        <taxon>Bacilli</taxon>
        <taxon>Bacillales</taxon>
        <taxon>Bacillaceae</taxon>
        <taxon>Lysinibacillus</taxon>
    </lineage>
</organism>
<feature type="non-terminal residue" evidence="1">
    <location>
        <position position="1"/>
    </location>
</feature>
<proteinExistence type="predicted"/>
<sequence>VLGTPPAFVLSQDQTLHKRNLISSNCFAGIMFDVQNSVPFTNSRLATKNFIDYVLLVQFSRFISSL</sequence>
<gene>
    <name evidence="1" type="ORF">M5W82_16490</name>
</gene>
<protein>
    <submittedName>
        <fullName evidence="1">Uncharacterized protein</fullName>
    </submittedName>
</protein>